<sequence>MKSTRSCCSVQSSDIADLILTGLPVPVSRRPGSASPAKLMARSVSVAADGKAKRNAPEDAGSRAMNNLRRSNSTTQVNQRVNSSHRYSSTDFLAFFEGDPGGRKKLATLSKTSPEKKTTWNILDDQPRAFLGPSGSHGLELPAGMRRKEATVLLAANFTANNRSNKGAMGNCVTTMVHNNYSTAEKGPAPKSSNQAPNSLNARRCEELQGSLFLSCVVPHWGKAPLSARAGPALCSAAPRAVLTLSPCPHRFIQQVNLAAVTIQRWYRRHSQRHRTAAAALGRLMAAKREERQQRMEEGNILDLQERKDEERRKIREEKARLARHAAIQVGPGPGLCDTICWHHPARQQRLLCISRALAWGRIRASLGNGVNPAPLLPSLPPVLIHHGEFQQEPSSNSLTADNLEKFGKLNHPPGVPEDGALLSEAKLQSIISFLDEMEKSEQERPRSAQVSAVATEVTSSMMRLKLEVEEKKRAISLLQTALTQQRELTDRHVKQTEKELGQQLRLQREQYEAAIQRHLAFIDQLLDDKKVLSEKCEAVVAELKQVDQKYGQKITQMQEQHELEIKKLKEFMSATEKVRREKWIEEKTKKIKEITVKGLEPEIQKLLAKHREDIRQLKLLHEAELLQSDERAAQRYGRQAQELRGLLEREKEEQSQRERERARQRCQQLEQEEQALELQRRRLYAEVAEEKERLSQQAARQRAEAEELRRQLEANSSALTRALRDKYTKEKEEQERQHQAELKVLKDQLELEKQAWEANYVKKEEAWLLSRERELREEMRKERDKEIELVIQRLEADTSLAKEECERAAENRIKRIRDKYEVELQELERSERKLQERCNELKGRLAELEGESSRLQGLLKHKEALPGPCPAVPGAQSLTEVIWQEFADRLVGTEEENARLKAEMAELRARQHLELDRLVHRRVKAAVLRKEESMSSLRKQYEVSEGSPPCPGCGCAWAGH</sequence>
<dbReference type="Ensembl" id="ENSCUST00005010615.1">
    <property type="protein sequence ID" value="ENSCUSP00005010181.1"/>
    <property type="gene ID" value="ENSCUSG00005006312.1"/>
</dbReference>
<gene>
    <name evidence="2" type="primary">CEP131</name>
</gene>
<feature type="coiled-coil region" evidence="1">
    <location>
        <begin position="792"/>
        <end position="859"/>
    </location>
</feature>
<dbReference type="GO" id="GO:0005929">
    <property type="term" value="C:cilium"/>
    <property type="evidence" value="ECO:0007669"/>
    <property type="project" value="GOC"/>
</dbReference>
<reference evidence="2" key="1">
    <citation type="submission" date="2020-10" db="EMBL/GenBank/DDBJ databases">
        <title>Catharus ustulatus (Swainson's thrush) genome, bCatUst1, primary haplotype v2.</title>
        <authorList>
            <person name="Delmore K."/>
            <person name="Vafadar M."/>
            <person name="Formenti G."/>
            <person name="Chow W."/>
            <person name="Pelan S."/>
            <person name="Howe K."/>
            <person name="Rhie A."/>
            <person name="Mountcastle J."/>
            <person name="Haase B."/>
            <person name="Fedrigo O."/>
            <person name="Jarvis E.D."/>
        </authorList>
    </citation>
    <scope>NUCLEOTIDE SEQUENCE [LARGE SCALE GENOMIC DNA]</scope>
</reference>
<dbReference type="AlphaFoldDB" id="A0A8C3Y1E2"/>
<evidence type="ECO:0000313" key="3">
    <source>
        <dbReference type="Proteomes" id="UP000694563"/>
    </source>
</evidence>
<keyword evidence="3" id="KW-1185">Reference proteome</keyword>
<dbReference type="Proteomes" id="UP000694563">
    <property type="component" value="Chromosome 20"/>
</dbReference>
<feature type="coiled-coil region" evidence="1">
    <location>
        <begin position="287"/>
        <end position="321"/>
    </location>
</feature>
<evidence type="ECO:0000313" key="2">
    <source>
        <dbReference type="Ensembl" id="ENSCUSP00005010181.1"/>
    </source>
</evidence>
<dbReference type="GO" id="GO:0034451">
    <property type="term" value="C:centriolar satellite"/>
    <property type="evidence" value="ECO:0007669"/>
    <property type="project" value="TreeGrafter"/>
</dbReference>
<dbReference type="GO" id="GO:0010824">
    <property type="term" value="P:regulation of centrosome duplication"/>
    <property type="evidence" value="ECO:0007669"/>
    <property type="project" value="TreeGrafter"/>
</dbReference>
<dbReference type="InterPro" id="IPR030465">
    <property type="entry name" value="CEP131"/>
</dbReference>
<proteinExistence type="predicted"/>
<keyword evidence="1" id="KW-0175">Coiled coil</keyword>
<reference evidence="2" key="2">
    <citation type="submission" date="2025-08" db="UniProtKB">
        <authorList>
            <consortium name="Ensembl"/>
        </authorList>
    </citation>
    <scope>IDENTIFICATION</scope>
</reference>
<dbReference type="GO" id="GO:0035735">
    <property type="term" value="P:intraciliary transport involved in cilium assembly"/>
    <property type="evidence" value="ECO:0007669"/>
    <property type="project" value="InterPro"/>
</dbReference>
<accession>A0A8C3Y1E2</accession>
<dbReference type="PANTHER" id="PTHR31540">
    <property type="entry name" value="CENTROSOMAL PROTEIN OF 131 KDA"/>
    <property type="match status" value="1"/>
</dbReference>
<protein>
    <submittedName>
        <fullName evidence="2">Centrosomal protein 131</fullName>
    </submittedName>
</protein>
<organism evidence="2 3">
    <name type="scientific">Catharus ustulatus</name>
    <name type="common">Russet-backed thrush</name>
    <name type="synonym">Hylocichla ustulatus</name>
    <dbReference type="NCBI Taxonomy" id="91951"/>
    <lineage>
        <taxon>Eukaryota</taxon>
        <taxon>Metazoa</taxon>
        <taxon>Chordata</taxon>
        <taxon>Craniata</taxon>
        <taxon>Vertebrata</taxon>
        <taxon>Euteleostomi</taxon>
        <taxon>Archelosauria</taxon>
        <taxon>Archosauria</taxon>
        <taxon>Dinosauria</taxon>
        <taxon>Saurischia</taxon>
        <taxon>Theropoda</taxon>
        <taxon>Coelurosauria</taxon>
        <taxon>Aves</taxon>
        <taxon>Neognathae</taxon>
        <taxon>Neoaves</taxon>
        <taxon>Telluraves</taxon>
        <taxon>Australaves</taxon>
        <taxon>Passeriformes</taxon>
        <taxon>Turdidae</taxon>
        <taxon>Catharus</taxon>
    </lineage>
</organism>
<name>A0A8C3Y1E2_CATUS</name>
<dbReference type="PANTHER" id="PTHR31540:SF1">
    <property type="entry name" value="CENTROSOMAL PROTEIN OF 131 KDA"/>
    <property type="match status" value="1"/>
</dbReference>
<feature type="coiled-coil region" evidence="1">
    <location>
        <begin position="634"/>
        <end position="767"/>
    </location>
</feature>
<reference evidence="2" key="3">
    <citation type="submission" date="2025-09" db="UniProtKB">
        <authorList>
            <consortium name="Ensembl"/>
        </authorList>
    </citation>
    <scope>IDENTIFICATION</scope>
</reference>
<evidence type="ECO:0000256" key="1">
    <source>
        <dbReference type="SAM" id="Coils"/>
    </source>
</evidence>